<protein>
    <submittedName>
        <fullName evidence="9">RagB/SusD family nutrient uptake outer membrane protein</fullName>
    </submittedName>
</protein>
<feature type="signal peptide" evidence="6">
    <location>
        <begin position="1"/>
        <end position="25"/>
    </location>
</feature>
<sequence>MKKINIFRLKFILVLVLILALTSECTDLDLQPLDAVTEDAFFETETDFKGATLASYSSMQNLFATTEQNYPAFNEWFKVCYTTSDMVNTYSWNFNLLNFSKFRFLATDPSFQYIYVTIYAGIHRANLILEKIDTENELTAEEKILYEAEAKYLRAWFHFQSYKLWGGYAPLMLETTRDINNLVVGNSTPEATINAIIDDFTFAKNNLPESWDDANLGRATAWAAASYLGKTHLYNKDFINALPEFREVYNNGPYSLMPTYDAVFDVSQENNTESIFEIQFAGNSDDNGWVLDDFHVENFKATQGFNRESDIGIFGAGYKPSPKYFEVSDVDEDPRLSTNIYSLGDTYYEAFGTFTLEWIDSTVGTTDKLIKKYRGENVPKMAPSNGAVDYNNERVFRFADLILMYAETLIETGGDPILATNLINEVRLRSYPGATPIASGLSATDLTEALRNERGLELFFEGHRYFDLVRWGIAQQTFDAIDATEDPAEVTTHTWDTKTANGLFPIPQGEIDKSGGVLTQIPGL</sequence>
<dbReference type="InterPro" id="IPR012944">
    <property type="entry name" value="SusD_RagB_dom"/>
</dbReference>
<keyword evidence="4" id="KW-0472">Membrane</keyword>
<evidence type="ECO:0000259" key="7">
    <source>
        <dbReference type="Pfam" id="PF07980"/>
    </source>
</evidence>
<evidence type="ECO:0000256" key="3">
    <source>
        <dbReference type="ARBA" id="ARBA00022729"/>
    </source>
</evidence>
<dbReference type="Gene3D" id="1.25.40.390">
    <property type="match status" value="1"/>
</dbReference>
<feature type="domain" description="SusD-like N-terminal" evidence="8">
    <location>
        <begin position="82"/>
        <end position="232"/>
    </location>
</feature>
<dbReference type="Pfam" id="PF07980">
    <property type="entry name" value="SusD_RagB"/>
    <property type="match status" value="1"/>
</dbReference>
<evidence type="ECO:0000256" key="5">
    <source>
        <dbReference type="ARBA" id="ARBA00023237"/>
    </source>
</evidence>
<dbReference type="RefSeq" id="WP_344927791.1">
    <property type="nucleotide sequence ID" value="NZ_BAABCW010000009.1"/>
</dbReference>
<comment type="caution">
    <text evidence="9">The sequence shown here is derived from an EMBL/GenBank/DDBJ whole genome shotgun (WGS) entry which is preliminary data.</text>
</comment>
<evidence type="ECO:0000256" key="4">
    <source>
        <dbReference type="ARBA" id="ARBA00023136"/>
    </source>
</evidence>
<name>A0ABP6UNB1_9FLAO</name>
<feature type="chain" id="PRO_5045753344" evidence="6">
    <location>
        <begin position="26"/>
        <end position="524"/>
    </location>
</feature>
<dbReference type="Pfam" id="PF14322">
    <property type="entry name" value="SusD-like_3"/>
    <property type="match status" value="1"/>
</dbReference>
<keyword evidence="3 6" id="KW-0732">Signal</keyword>
<evidence type="ECO:0000256" key="1">
    <source>
        <dbReference type="ARBA" id="ARBA00004442"/>
    </source>
</evidence>
<dbReference type="EMBL" id="BAABCW010000009">
    <property type="protein sequence ID" value="GAA3510331.1"/>
    <property type="molecule type" value="Genomic_DNA"/>
</dbReference>
<dbReference type="InterPro" id="IPR011990">
    <property type="entry name" value="TPR-like_helical_dom_sf"/>
</dbReference>
<dbReference type="InterPro" id="IPR033985">
    <property type="entry name" value="SusD-like_N"/>
</dbReference>
<accession>A0ABP6UNB1</accession>
<reference evidence="10" key="1">
    <citation type="journal article" date="2019" name="Int. J. Syst. Evol. Microbiol.">
        <title>The Global Catalogue of Microorganisms (GCM) 10K type strain sequencing project: providing services to taxonomists for standard genome sequencing and annotation.</title>
        <authorList>
            <consortium name="The Broad Institute Genomics Platform"/>
            <consortium name="The Broad Institute Genome Sequencing Center for Infectious Disease"/>
            <person name="Wu L."/>
            <person name="Ma J."/>
        </authorList>
    </citation>
    <scope>NUCLEOTIDE SEQUENCE [LARGE SCALE GENOMIC DNA]</scope>
    <source>
        <strain evidence="10">JCM 17106</strain>
    </source>
</reference>
<dbReference type="Proteomes" id="UP001500459">
    <property type="component" value="Unassembled WGS sequence"/>
</dbReference>
<organism evidence="9 10">
    <name type="scientific">Aquimarina addita</name>
    <dbReference type="NCBI Taxonomy" id="870485"/>
    <lineage>
        <taxon>Bacteria</taxon>
        <taxon>Pseudomonadati</taxon>
        <taxon>Bacteroidota</taxon>
        <taxon>Flavobacteriia</taxon>
        <taxon>Flavobacteriales</taxon>
        <taxon>Flavobacteriaceae</taxon>
        <taxon>Aquimarina</taxon>
    </lineage>
</organism>
<comment type="subcellular location">
    <subcellularLocation>
        <location evidence="1">Cell outer membrane</location>
    </subcellularLocation>
</comment>
<dbReference type="SUPFAM" id="SSF48452">
    <property type="entry name" value="TPR-like"/>
    <property type="match status" value="1"/>
</dbReference>
<evidence type="ECO:0000313" key="10">
    <source>
        <dbReference type="Proteomes" id="UP001500459"/>
    </source>
</evidence>
<evidence type="ECO:0000259" key="8">
    <source>
        <dbReference type="Pfam" id="PF14322"/>
    </source>
</evidence>
<gene>
    <name evidence="9" type="ORF">GCM10022393_24520</name>
</gene>
<proteinExistence type="inferred from homology"/>
<evidence type="ECO:0000313" key="9">
    <source>
        <dbReference type="EMBL" id="GAA3510331.1"/>
    </source>
</evidence>
<keyword evidence="5" id="KW-0998">Cell outer membrane</keyword>
<comment type="similarity">
    <text evidence="2">Belongs to the SusD family.</text>
</comment>
<evidence type="ECO:0000256" key="6">
    <source>
        <dbReference type="SAM" id="SignalP"/>
    </source>
</evidence>
<feature type="domain" description="RagB/SusD" evidence="7">
    <location>
        <begin position="324"/>
        <end position="523"/>
    </location>
</feature>
<evidence type="ECO:0000256" key="2">
    <source>
        <dbReference type="ARBA" id="ARBA00006275"/>
    </source>
</evidence>
<keyword evidence="10" id="KW-1185">Reference proteome</keyword>